<sequence>MSKQYRVRVSELQVLTDSIKTEKISLAHLQKKVKVAAVLTSQQIKMLMSETSTVKNEFDKSVIINK</sequence>
<evidence type="ECO:0000313" key="2">
    <source>
        <dbReference type="Proteomes" id="UP000002038"/>
    </source>
</evidence>
<dbReference type="GeneID" id="42528549"/>
<dbReference type="EMBL" id="GG657449">
    <property type="protein sequence ID" value="OAT05135.1"/>
    <property type="molecule type" value="Genomic_DNA"/>
</dbReference>
<gene>
    <name evidence="1" type="ORF">BDBG_16423</name>
</gene>
<accession>A0A179UAT2</accession>
<organism evidence="1 2">
    <name type="scientific">Blastomyces gilchristii (strain SLH14081)</name>
    <name type="common">Blastomyces dermatitidis</name>
    <dbReference type="NCBI Taxonomy" id="559298"/>
    <lineage>
        <taxon>Eukaryota</taxon>
        <taxon>Fungi</taxon>
        <taxon>Dikarya</taxon>
        <taxon>Ascomycota</taxon>
        <taxon>Pezizomycotina</taxon>
        <taxon>Eurotiomycetes</taxon>
        <taxon>Eurotiomycetidae</taxon>
        <taxon>Onygenales</taxon>
        <taxon>Ajellomycetaceae</taxon>
        <taxon>Blastomyces</taxon>
    </lineage>
</organism>
<dbReference type="KEGG" id="bgh:BDBG_16423"/>
<dbReference type="Proteomes" id="UP000002038">
    <property type="component" value="Unassembled WGS sequence"/>
</dbReference>
<proteinExistence type="predicted"/>
<dbReference type="VEuPathDB" id="FungiDB:BDBG_16423"/>
<reference evidence="2" key="1">
    <citation type="journal article" date="2015" name="PLoS Genet.">
        <title>The dynamic genome and transcriptome of the human fungal pathogen Blastomyces and close relative Emmonsia.</title>
        <authorList>
            <person name="Munoz J.F."/>
            <person name="Gauthier G.M."/>
            <person name="Desjardins C.A."/>
            <person name="Gallo J.E."/>
            <person name="Holder J."/>
            <person name="Sullivan T.D."/>
            <person name="Marty A.J."/>
            <person name="Carmen J.C."/>
            <person name="Chen Z."/>
            <person name="Ding L."/>
            <person name="Gujja S."/>
            <person name="Magrini V."/>
            <person name="Misas E."/>
            <person name="Mitreva M."/>
            <person name="Priest M."/>
            <person name="Saif S."/>
            <person name="Whiston E.A."/>
            <person name="Young S."/>
            <person name="Zeng Q."/>
            <person name="Goldman W.E."/>
            <person name="Mardis E.R."/>
            <person name="Taylor J.W."/>
            <person name="McEwen J.G."/>
            <person name="Clay O.K."/>
            <person name="Klein B.S."/>
            <person name="Cuomo C.A."/>
        </authorList>
    </citation>
    <scope>NUCLEOTIDE SEQUENCE [LARGE SCALE GENOMIC DNA]</scope>
    <source>
        <strain evidence="2">SLH14081</strain>
    </source>
</reference>
<name>A0A179UAT2_BLAGS</name>
<keyword evidence="2" id="KW-1185">Reference proteome</keyword>
<evidence type="ECO:0000313" key="1">
    <source>
        <dbReference type="EMBL" id="OAT05135.1"/>
    </source>
</evidence>
<dbReference type="RefSeq" id="XP_031576563.1">
    <property type="nucleotide sequence ID" value="XM_031724377.1"/>
</dbReference>
<protein>
    <submittedName>
        <fullName evidence="1">Uncharacterized protein</fullName>
    </submittedName>
</protein>
<dbReference type="AlphaFoldDB" id="A0A179UAT2"/>